<sequence length="170" mass="19144">MEIQQFWQLIEAAKKKSGGDIEEQAELLTEKLATLSMDEILEFDRIFTQLLHAAYQSKLWAAAYLILGGCSDDGFEYFRAWLIARGQKVYETAVADADGLAKLIKQDDAEEAEAESMLYVASTAYEQKTGKDDFHELAPLPPSLPTLDLSWSDDEKLLSELLPKLFKKFG</sequence>
<dbReference type="RefSeq" id="WP_226173192.1">
    <property type="nucleotide sequence ID" value="NZ_JAJADR010000001.1"/>
</dbReference>
<reference evidence="2" key="1">
    <citation type="submission" date="2021-10" db="EMBL/GenBank/DDBJ databases">
        <authorList>
            <person name="Dean J.D."/>
            <person name="Kim M.K."/>
            <person name="Newey C.N."/>
            <person name="Stoker T.S."/>
            <person name="Thompson D.W."/>
            <person name="Grose J.H."/>
        </authorList>
    </citation>
    <scope>NUCLEOTIDE SEQUENCE</scope>
    <source>
        <strain evidence="2">BT178</strain>
    </source>
</reference>
<protein>
    <submittedName>
        <fullName evidence="2">DUF4240 domain-containing protein</fullName>
    </submittedName>
</protein>
<feature type="domain" description="DUF4240" evidence="1">
    <location>
        <begin position="1"/>
        <end position="127"/>
    </location>
</feature>
<organism evidence="2 3">
    <name type="scientific">Hymenobacter lucidus</name>
    <dbReference type="NCBI Taxonomy" id="2880930"/>
    <lineage>
        <taxon>Bacteria</taxon>
        <taxon>Pseudomonadati</taxon>
        <taxon>Bacteroidota</taxon>
        <taxon>Cytophagia</taxon>
        <taxon>Cytophagales</taxon>
        <taxon>Hymenobacteraceae</taxon>
        <taxon>Hymenobacter</taxon>
    </lineage>
</organism>
<gene>
    <name evidence="2" type="ORF">LGH74_05490</name>
</gene>
<evidence type="ECO:0000313" key="2">
    <source>
        <dbReference type="EMBL" id="MCB2407420.1"/>
    </source>
</evidence>
<name>A0ABS8AMK6_9BACT</name>
<keyword evidence="3" id="KW-1185">Reference proteome</keyword>
<evidence type="ECO:0000259" key="1">
    <source>
        <dbReference type="Pfam" id="PF14024"/>
    </source>
</evidence>
<evidence type="ECO:0000313" key="3">
    <source>
        <dbReference type="Proteomes" id="UP001165296"/>
    </source>
</evidence>
<accession>A0ABS8AMK6</accession>
<proteinExistence type="predicted"/>
<dbReference type="Proteomes" id="UP001165296">
    <property type="component" value="Unassembled WGS sequence"/>
</dbReference>
<dbReference type="EMBL" id="JAJADR010000001">
    <property type="protein sequence ID" value="MCB2407420.1"/>
    <property type="molecule type" value="Genomic_DNA"/>
</dbReference>
<dbReference type="Pfam" id="PF14024">
    <property type="entry name" value="DUF4240"/>
    <property type="match status" value="1"/>
</dbReference>
<comment type="caution">
    <text evidence="2">The sequence shown here is derived from an EMBL/GenBank/DDBJ whole genome shotgun (WGS) entry which is preliminary data.</text>
</comment>
<dbReference type="InterPro" id="IPR025334">
    <property type="entry name" value="DUF4240"/>
</dbReference>